<name>A0A1G4JV35_9SACH</name>
<dbReference type="EMBL" id="LT598457">
    <property type="protein sequence ID" value="SCU94695.1"/>
    <property type="molecule type" value="Genomic_DNA"/>
</dbReference>
<reference evidence="2" key="1">
    <citation type="submission" date="2016-03" db="EMBL/GenBank/DDBJ databases">
        <authorList>
            <person name="Devillers H."/>
        </authorList>
    </citation>
    <scope>NUCLEOTIDE SEQUENCE [LARGE SCALE GENOMIC DNA]</scope>
</reference>
<protein>
    <submittedName>
        <fullName evidence="1">LADA_0G10418g1_1</fullName>
    </submittedName>
</protein>
<dbReference type="AlphaFoldDB" id="A0A1G4JV35"/>
<keyword evidence="2" id="KW-1185">Reference proteome</keyword>
<evidence type="ECO:0000313" key="2">
    <source>
        <dbReference type="Proteomes" id="UP000190274"/>
    </source>
</evidence>
<organism evidence="1 2">
    <name type="scientific">Lachancea dasiensis</name>
    <dbReference type="NCBI Taxonomy" id="1072105"/>
    <lineage>
        <taxon>Eukaryota</taxon>
        <taxon>Fungi</taxon>
        <taxon>Dikarya</taxon>
        <taxon>Ascomycota</taxon>
        <taxon>Saccharomycotina</taxon>
        <taxon>Saccharomycetes</taxon>
        <taxon>Saccharomycetales</taxon>
        <taxon>Saccharomycetaceae</taxon>
        <taxon>Lachancea</taxon>
    </lineage>
</organism>
<dbReference type="STRING" id="1266660.A0A1G4JV35"/>
<evidence type="ECO:0000313" key="1">
    <source>
        <dbReference type="EMBL" id="SCU94695.1"/>
    </source>
</evidence>
<sequence>MIQPSIWDPLKFLEQPILLRKCVYWHLDSEWTNLKPPSTYDLFTGTFPENERTMRRANPKHLDKLRKRLGWFFELYSYLPNLVDSWLAYAECLRYDCVALDYLRMNRELQGSLSLLQWVLVGGQLQLGLFSTTGLLQLWLSVDEYQQLIDTEFMPSTCVNLEHLAEGELRELNDQLQKLELKDTVQQVTFYQEEEKCESKETLELIATLESFKSLKTLKVTNDRLFERLVNFHGFRDFPGHTVGYLVKNRVMELELDRCGSLGTPENIADLTRWETVGKITLNNLDTLDLNHFSLPPGCRWLQLNNIRVVKWWDLKQIRVLLRNILQVQESGIHTVPQRPKIWVAKKSATVTHKDVIYLCKALLWENLGHLNRIQLNNIAQVHPSPVLPKSLYSESQFCWFGNTHNDSEFILL</sequence>
<proteinExistence type="predicted"/>
<dbReference type="OrthoDB" id="4032425at2759"/>
<gene>
    <name evidence="1" type="ORF">LADA_0G10418G</name>
</gene>
<accession>A0A1G4JV35</accession>
<dbReference type="Proteomes" id="UP000190274">
    <property type="component" value="Chromosome G"/>
</dbReference>